<keyword evidence="2" id="KW-0472">Membrane</keyword>
<gene>
    <name evidence="3" type="ORF">JIN82_15670</name>
</gene>
<feature type="region of interest" description="Disordered" evidence="1">
    <location>
        <begin position="218"/>
        <end position="254"/>
    </location>
</feature>
<name>A0A8J7SPW2_9BACT</name>
<dbReference type="EMBL" id="JAENIM010000046">
    <property type="protein sequence ID" value="MBK1792603.1"/>
    <property type="molecule type" value="Genomic_DNA"/>
</dbReference>
<keyword evidence="2" id="KW-0812">Transmembrane</keyword>
<keyword evidence="2" id="KW-1133">Transmembrane helix</keyword>
<evidence type="ECO:0000313" key="3">
    <source>
        <dbReference type="EMBL" id="MBK1792603.1"/>
    </source>
</evidence>
<feature type="transmembrane region" description="Helical" evidence="2">
    <location>
        <begin position="12"/>
        <end position="36"/>
    </location>
</feature>
<evidence type="ECO:0000313" key="4">
    <source>
        <dbReference type="Proteomes" id="UP000624703"/>
    </source>
</evidence>
<dbReference type="RefSeq" id="WP_200312615.1">
    <property type="nucleotide sequence ID" value="NZ_JAENIM010000046.1"/>
</dbReference>
<comment type="caution">
    <text evidence="3">The sequence shown here is derived from an EMBL/GenBank/DDBJ whole genome shotgun (WGS) entry which is preliminary data.</text>
</comment>
<protein>
    <submittedName>
        <fullName evidence="3">Uncharacterized protein</fullName>
    </submittedName>
</protein>
<accession>A0A8J7SPW2</accession>
<keyword evidence="4" id="KW-1185">Reference proteome</keyword>
<evidence type="ECO:0000256" key="1">
    <source>
        <dbReference type="SAM" id="MobiDB-lite"/>
    </source>
</evidence>
<dbReference type="Proteomes" id="UP000624703">
    <property type="component" value="Unassembled WGS sequence"/>
</dbReference>
<dbReference type="AlphaFoldDB" id="A0A8J7SPW2"/>
<organism evidence="3 4">
    <name type="scientific">Persicirhabdus sediminis</name>
    <dbReference type="NCBI Taxonomy" id="454144"/>
    <lineage>
        <taxon>Bacteria</taxon>
        <taxon>Pseudomonadati</taxon>
        <taxon>Verrucomicrobiota</taxon>
        <taxon>Verrucomicrobiia</taxon>
        <taxon>Verrucomicrobiales</taxon>
        <taxon>Verrucomicrobiaceae</taxon>
        <taxon>Persicirhabdus</taxon>
    </lineage>
</organism>
<sequence>MRASINCKIRKGYLLLEMVMALGISALVLAGVFALADGSLSLSTAVIENTNINGERQAFNELLKDHFQKLPGNAVLQLETEETSSHNLPRLTFENVPMAFNWGGRSMAAESIELATVLRRDNLVDIVLRLYENKVITGENNTVSNNDDPIAEIIIVDGLYLFEVDVIDGRTMETLREWDDTSNLPVQVKFFYRYEPNDSLVEQAFWIVPKENPEVFMKSVQQQNPGGPQDTNTGGGTGGGGDDDNGSHRPPVVQ</sequence>
<proteinExistence type="predicted"/>
<reference evidence="3" key="1">
    <citation type="submission" date="2021-01" db="EMBL/GenBank/DDBJ databases">
        <title>Modified the classification status of verrucomicrobia.</title>
        <authorList>
            <person name="Feng X."/>
        </authorList>
    </citation>
    <scope>NUCLEOTIDE SEQUENCE</scope>
    <source>
        <strain evidence="3">_KCTC 22039</strain>
    </source>
</reference>
<evidence type="ECO:0000256" key="2">
    <source>
        <dbReference type="SAM" id="Phobius"/>
    </source>
</evidence>